<feature type="compositionally biased region" description="Polar residues" evidence="1">
    <location>
        <begin position="261"/>
        <end position="277"/>
    </location>
</feature>
<dbReference type="RefSeq" id="WP_130916563.1">
    <property type="nucleotide sequence ID" value="NZ_JADLRK010000013.1"/>
</dbReference>
<name>A0A4U8W6E4_9NOCA</name>
<dbReference type="AlphaFoldDB" id="A0A4U8W6E4"/>
<dbReference type="Gene3D" id="1.10.287.1060">
    <property type="entry name" value="ESAT-6-like"/>
    <property type="match status" value="1"/>
</dbReference>
<reference evidence="2 3" key="1">
    <citation type="submission" date="2019-02" db="EMBL/GenBank/DDBJ databases">
        <authorList>
            <consortium name="Pathogen Informatics"/>
        </authorList>
    </citation>
    <scope>NUCLEOTIDE SEQUENCE [LARGE SCALE GENOMIC DNA]</scope>
    <source>
        <strain evidence="2 3">3012STDY6756504</strain>
    </source>
</reference>
<feature type="compositionally biased region" description="Low complexity" evidence="1">
    <location>
        <begin position="204"/>
        <end position="231"/>
    </location>
</feature>
<feature type="region of interest" description="Disordered" evidence="1">
    <location>
        <begin position="131"/>
        <end position="327"/>
    </location>
</feature>
<dbReference type="Proteomes" id="UP000290439">
    <property type="component" value="Chromosome"/>
</dbReference>
<accession>A0A4U8W6E4</accession>
<proteinExistence type="predicted"/>
<evidence type="ECO:0000313" key="3">
    <source>
        <dbReference type="Proteomes" id="UP000290439"/>
    </source>
</evidence>
<sequence length="550" mass="57907">MFRVDLDQLRMLSPEFARIAGAAHQKLTTLEASLAAEGRCWGDDEPGRMFGEQYEPQAEDGMAALRTVIENLHRLGAGVHYAADIFANQDVTAAQQVHGSWYPEIPANHRHPTVEPSTPTVRQPVELDTAPSIHRPAISGSDTGAGPTAEVGSSSPSSPPEVTGNHVPGHAPATDPGQSTDVPAPARVDAGAPAGAPTQPSTPVSPRSAVASTSVAPVSATTAPATRPSTVDTPWSRPAGTVASGPPSHTSVVAPEKTQRPAPSSVSPWQRPANTYGTGRGQIVPPSLVTPAPVPPAPQQGKKSPPGSAEKPDKSVRTRPRRRPGPAAAAAIAVLDDLADRHGLRLVGFTDSGIDRHTAREIAAAVDLILGKHAFVDLIGLAALSMPDERFSSRHWALPAYPPSGGWIVLQPTAIPGSGDVAMEVSTASGAPVQAVTTRPVYSALVHEFGGLLADTLDPRTLRLTEQTLLTEYRRISGPWGDKTLATVVREYRAWRDQLGRTCIEQGRLDPHNAMTVAFAEVELRADAACGPAKALHRLLIETARGRSLR</sequence>
<evidence type="ECO:0000256" key="1">
    <source>
        <dbReference type="SAM" id="MobiDB-lite"/>
    </source>
</evidence>
<evidence type="ECO:0000313" key="2">
    <source>
        <dbReference type="EMBL" id="VFA97757.1"/>
    </source>
</evidence>
<evidence type="ECO:0008006" key="4">
    <source>
        <dbReference type="Google" id="ProtNLM"/>
    </source>
</evidence>
<gene>
    <name evidence="2" type="ORF">NCTC10797_01521</name>
</gene>
<protein>
    <recommendedName>
        <fullName evidence="4">WXG100 family type VII secretion target</fullName>
    </recommendedName>
</protein>
<dbReference type="EMBL" id="LR215973">
    <property type="protein sequence ID" value="VFA97757.1"/>
    <property type="molecule type" value="Genomic_DNA"/>
</dbReference>
<organism evidence="2 3">
    <name type="scientific">Nocardia cyriacigeorgica</name>
    <dbReference type="NCBI Taxonomy" id="135487"/>
    <lineage>
        <taxon>Bacteria</taxon>
        <taxon>Bacillati</taxon>
        <taxon>Actinomycetota</taxon>
        <taxon>Actinomycetes</taxon>
        <taxon>Mycobacteriales</taxon>
        <taxon>Nocardiaceae</taxon>
        <taxon>Nocardia</taxon>
    </lineage>
</organism>